<evidence type="ECO:0000313" key="2">
    <source>
        <dbReference type="Proteomes" id="UP000813463"/>
    </source>
</evidence>
<feature type="compositionally biased region" description="Basic and acidic residues" evidence="1">
    <location>
        <begin position="301"/>
        <end position="318"/>
    </location>
</feature>
<accession>A0A9R0JTI8</accession>
<reference evidence="2" key="1">
    <citation type="journal article" date="2021" name="Nat. Commun.">
        <title>Genomic analyses provide insights into spinach domestication and the genetic basis of agronomic traits.</title>
        <authorList>
            <person name="Cai X."/>
            <person name="Sun X."/>
            <person name="Xu C."/>
            <person name="Sun H."/>
            <person name="Wang X."/>
            <person name="Ge C."/>
            <person name="Zhang Z."/>
            <person name="Wang Q."/>
            <person name="Fei Z."/>
            <person name="Jiao C."/>
            <person name="Wang Q."/>
        </authorList>
    </citation>
    <scope>NUCLEOTIDE SEQUENCE [LARGE SCALE GENOMIC DNA]</scope>
    <source>
        <strain evidence="2">cv. Varoflay</strain>
    </source>
</reference>
<feature type="region of interest" description="Disordered" evidence="1">
    <location>
        <begin position="293"/>
        <end position="318"/>
    </location>
</feature>
<reference evidence="3" key="2">
    <citation type="submission" date="2025-08" db="UniProtKB">
        <authorList>
            <consortium name="RefSeq"/>
        </authorList>
    </citation>
    <scope>IDENTIFICATION</scope>
    <source>
        <tissue evidence="3">Leaf</tissue>
    </source>
</reference>
<name>A0A9R0JTI8_SPIOL</name>
<dbReference type="RefSeq" id="XP_021846581.2">
    <property type="nucleotide sequence ID" value="XM_021990889.2"/>
</dbReference>
<feature type="region of interest" description="Disordered" evidence="1">
    <location>
        <begin position="44"/>
        <end position="118"/>
    </location>
</feature>
<organism evidence="2 3">
    <name type="scientific">Spinacia oleracea</name>
    <name type="common">Spinach</name>
    <dbReference type="NCBI Taxonomy" id="3562"/>
    <lineage>
        <taxon>Eukaryota</taxon>
        <taxon>Viridiplantae</taxon>
        <taxon>Streptophyta</taxon>
        <taxon>Embryophyta</taxon>
        <taxon>Tracheophyta</taxon>
        <taxon>Spermatophyta</taxon>
        <taxon>Magnoliopsida</taxon>
        <taxon>eudicotyledons</taxon>
        <taxon>Gunneridae</taxon>
        <taxon>Pentapetalae</taxon>
        <taxon>Caryophyllales</taxon>
        <taxon>Chenopodiaceae</taxon>
        <taxon>Chenopodioideae</taxon>
        <taxon>Anserineae</taxon>
        <taxon>Spinacia</taxon>
    </lineage>
</organism>
<feature type="compositionally biased region" description="Basic and acidic residues" evidence="1">
    <location>
        <begin position="44"/>
        <end position="92"/>
    </location>
</feature>
<gene>
    <name evidence="3" type="primary">LOC110786346</name>
</gene>
<dbReference type="PANTHER" id="PTHR34660">
    <property type="entry name" value="MYB-LIKE PROTEIN X"/>
    <property type="match status" value="1"/>
</dbReference>
<protein>
    <submittedName>
        <fullName evidence="3">Uncharacterized protein isoform X1</fullName>
    </submittedName>
</protein>
<dbReference type="AlphaFoldDB" id="A0A9R0JTI8"/>
<feature type="compositionally biased region" description="Basic and acidic residues" evidence="1">
    <location>
        <begin position="142"/>
        <end position="156"/>
    </location>
</feature>
<dbReference type="KEGG" id="soe:110786346"/>
<evidence type="ECO:0000256" key="1">
    <source>
        <dbReference type="SAM" id="MobiDB-lite"/>
    </source>
</evidence>
<dbReference type="Proteomes" id="UP000813463">
    <property type="component" value="Chromosome 6"/>
</dbReference>
<keyword evidence="2" id="KW-1185">Reference proteome</keyword>
<evidence type="ECO:0000313" key="3">
    <source>
        <dbReference type="RefSeq" id="XP_021846581.2"/>
    </source>
</evidence>
<dbReference type="PANTHER" id="PTHR34660:SF7">
    <property type="entry name" value="DNA LIGASE-LIKE PROTEIN"/>
    <property type="match status" value="1"/>
</dbReference>
<feature type="region of interest" description="Disordered" evidence="1">
    <location>
        <begin position="130"/>
        <end position="217"/>
    </location>
</feature>
<sequence>MLVLLDCCHCYGLNFYPSAIIWSEFSTLVLLKLQKEKEKANLNREVEKCISERGTEKSKASSDKKKDKEDRKEKKRDREDRKEKKKDKEERKKEKKEKKREKRAKEATAPAESGKQGFADKLLKTENVLAESKGKLAVKGAELLERSSVTEEHGRPIDSQNAPCSSDSTGNSGKRKRSMPSPSGIQSNGNIIRIRLSTSQKREEPSTSGSKGQEFSQLLQTREDPVILHSQVRPCVSSVRPDTSIRGKDVSGLKAKTSVILETPGLDASASTSSATLQLVPADVSCLKAKTTASASQKEIPSSHDKIQSREKLEKLSSHDKRVQKKELTCKKLFVDWVPPPLEITLVVDQDDDEDWLFGKKGGDKSTKRLRVSDDGVNNLPCSASAVMQPRAHFLADAGIYALPFTVPY</sequence>
<feature type="compositionally biased region" description="Basic residues" evidence="1">
    <location>
        <begin position="93"/>
        <end position="102"/>
    </location>
</feature>
<feature type="compositionally biased region" description="Polar residues" evidence="1">
    <location>
        <begin position="158"/>
        <end position="172"/>
    </location>
</feature>
<proteinExistence type="predicted"/>
<feature type="compositionally biased region" description="Polar residues" evidence="1">
    <location>
        <begin position="180"/>
        <end position="190"/>
    </location>
</feature>
<dbReference type="GeneID" id="110786346"/>
<feature type="compositionally biased region" description="Polar residues" evidence="1">
    <location>
        <begin position="206"/>
        <end position="217"/>
    </location>
</feature>